<gene>
    <name evidence="4" type="ORF">ENG63_07905</name>
</gene>
<feature type="domain" description="ABC1 atypical kinase-like" evidence="3">
    <location>
        <begin position="2"/>
        <end position="60"/>
    </location>
</feature>
<dbReference type="PANTHER" id="PTHR10566:SF113">
    <property type="entry name" value="PROTEIN ACTIVITY OF BC1 COMPLEX KINASE 7, CHLOROPLASTIC"/>
    <property type="match status" value="1"/>
</dbReference>
<protein>
    <recommendedName>
        <fullName evidence="3">ABC1 atypical kinase-like domain-containing protein</fullName>
    </recommendedName>
</protein>
<reference evidence="4" key="1">
    <citation type="journal article" date="2020" name="mSystems">
        <title>Genome- and Community-Level Interaction Insights into Carbon Utilization and Element Cycling Functions of Hydrothermarchaeota in Hydrothermal Sediment.</title>
        <authorList>
            <person name="Zhou Z."/>
            <person name="Liu Y."/>
            <person name="Xu W."/>
            <person name="Pan J."/>
            <person name="Luo Z.H."/>
            <person name="Li M."/>
        </authorList>
    </citation>
    <scope>NUCLEOTIDE SEQUENCE [LARGE SCALE GENOMIC DNA]</scope>
    <source>
        <strain evidence="4">HyVt-233</strain>
    </source>
</reference>
<keyword evidence="2" id="KW-0812">Transmembrane</keyword>
<dbReference type="AlphaFoldDB" id="A0A7C0U3V6"/>
<proteinExistence type="inferred from homology"/>
<feature type="transmembrane region" description="Helical" evidence="2">
    <location>
        <begin position="223"/>
        <end position="241"/>
    </location>
</feature>
<dbReference type="EMBL" id="DRBS01000294">
    <property type="protein sequence ID" value="HDD44765.1"/>
    <property type="molecule type" value="Genomic_DNA"/>
</dbReference>
<dbReference type="InterPro" id="IPR011009">
    <property type="entry name" value="Kinase-like_dom_sf"/>
</dbReference>
<accession>A0A7C0U3V6</accession>
<sequence length="279" mass="32224">MKQIFEHGFFHGDPHPGNIFVLPDNVICFLDYGMMGRIDEEIKENLALLIKACIDKDISETTRWLLRLYPAKKVNLREFKLDIWELLDQYHGVPLKQIELKRVFRQVLYLVEKHHLKIPPDLFLLNKALVSLEGIGRSLDPDFNAVEQIQPFIKEIILKKFSLRNIIHKGQKSFRELFVLFQESPQEIREFLSLLKKGEIKVKFEHKGLETFIAKQDQVNNRLSFAIISASLIISSALIVLSDIPPFIFGIPIIGLIGFLVAGFMGLWLLIAIFRSGKF</sequence>
<feature type="transmembrane region" description="Helical" evidence="2">
    <location>
        <begin position="247"/>
        <end position="274"/>
    </location>
</feature>
<organism evidence="4">
    <name type="scientific">Desulfofervidus auxilii</name>
    <dbReference type="NCBI Taxonomy" id="1621989"/>
    <lineage>
        <taxon>Bacteria</taxon>
        <taxon>Pseudomonadati</taxon>
        <taxon>Thermodesulfobacteriota</taxon>
        <taxon>Candidatus Desulfofervidia</taxon>
        <taxon>Candidatus Desulfofervidales</taxon>
        <taxon>Candidatus Desulfofervidaceae</taxon>
        <taxon>Candidatus Desulfofervidus</taxon>
    </lineage>
</organism>
<comment type="caution">
    <text evidence="4">The sequence shown here is derived from an EMBL/GenBank/DDBJ whole genome shotgun (WGS) entry which is preliminary data.</text>
</comment>
<comment type="similarity">
    <text evidence="1">Belongs to the protein kinase superfamily. ADCK protein kinase family.</text>
</comment>
<evidence type="ECO:0000256" key="1">
    <source>
        <dbReference type="ARBA" id="ARBA00009670"/>
    </source>
</evidence>
<evidence type="ECO:0000256" key="2">
    <source>
        <dbReference type="SAM" id="Phobius"/>
    </source>
</evidence>
<evidence type="ECO:0000259" key="3">
    <source>
        <dbReference type="Pfam" id="PF03109"/>
    </source>
</evidence>
<keyword evidence="2" id="KW-1133">Transmembrane helix</keyword>
<dbReference type="SUPFAM" id="SSF56112">
    <property type="entry name" value="Protein kinase-like (PK-like)"/>
    <property type="match status" value="1"/>
</dbReference>
<keyword evidence="2" id="KW-0472">Membrane</keyword>
<name>A0A7C0U3V6_DESA2</name>
<dbReference type="InterPro" id="IPR004147">
    <property type="entry name" value="ABC1_dom"/>
</dbReference>
<evidence type="ECO:0000313" key="4">
    <source>
        <dbReference type="EMBL" id="HDD44765.1"/>
    </source>
</evidence>
<dbReference type="Pfam" id="PF03109">
    <property type="entry name" value="ABC1"/>
    <property type="match status" value="1"/>
</dbReference>
<dbReference type="InterPro" id="IPR050154">
    <property type="entry name" value="UbiB_kinase"/>
</dbReference>
<dbReference type="PANTHER" id="PTHR10566">
    <property type="entry name" value="CHAPERONE-ACTIVITY OF BC1 COMPLEX CABC1 -RELATED"/>
    <property type="match status" value="1"/>
</dbReference>
<dbReference type="Proteomes" id="UP000886289">
    <property type="component" value="Unassembled WGS sequence"/>
</dbReference>